<gene>
    <name evidence="1" type="ORF">SAMN05446037_100828</name>
</gene>
<dbReference type="EMBL" id="FZOJ01000008">
    <property type="protein sequence ID" value="SNS33246.1"/>
    <property type="molecule type" value="Genomic_DNA"/>
</dbReference>
<dbReference type="RefSeq" id="WP_089282712.1">
    <property type="nucleotide sequence ID" value="NZ_FZOJ01000008.1"/>
</dbReference>
<reference evidence="2" key="1">
    <citation type="submission" date="2017-06" db="EMBL/GenBank/DDBJ databases">
        <authorList>
            <person name="Varghese N."/>
            <person name="Submissions S."/>
        </authorList>
    </citation>
    <scope>NUCLEOTIDE SEQUENCE [LARGE SCALE GENOMIC DNA]</scope>
    <source>
        <strain evidence="2">SCA</strain>
    </source>
</reference>
<dbReference type="OrthoDB" id="1949316at2"/>
<name>A0A239DLC2_9FIRM</name>
<sequence>MEKDKQLSVETMQIDEPCCIANTGCVFDGNLSNVVGECIFVDKVYDSVTFNLQGIQPVSKAPFGTLPTKKCGPKSRITRVLDIRVRKAFNPNNINDPKNLTITPKTTLSGAQFVLDERGKPVVVPGPAGLLQFLIFTDTTECDQEGLGTPIFGSQEICVSGTVIIEIDVEFITALGVTETATLRGRAAVNQTLTNFFELCMPSVFDSAFLPQFTEFCNISFLGRLATQSITRDINFNPATGEIFINLILALCITCEKKIKVPVQLCVLSTGFCEQEARVRPICGDQFPPLFPPQVSEPFVNGDTDPC</sequence>
<dbReference type="Proteomes" id="UP000198304">
    <property type="component" value="Unassembled WGS sequence"/>
</dbReference>
<organism evidence="1 2">
    <name type="scientific">Anaerovirgula multivorans</name>
    <dbReference type="NCBI Taxonomy" id="312168"/>
    <lineage>
        <taxon>Bacteria</taxon>
        <taxon>Bacillati</taxon>
        <taxon>Bacillota</taxon>
        <taxon>Clostridia</taxon>
        <taxon>Peptostreptococcales</taxon>
        <taxon>Natronincolaceae</taxon>
        <taxon>Anaerovirgula</taxon>
    </lineage>
</organism>
<accession>A0A239DLC2</accession>
<evidence type="ECO:0000313" key="1">
    <source>
        <dbReference type="EMBL" id="SNS33246.1"/>
    </source>
</evidence>
<evidence type="ECO:0000313" key="2">
    <source>
        <dbReference type="Proteomes" id="UP000198304"/>
    </source>
</evidence>
<proteinExistence type="predicted"/>
<protein>
    <submittedName>
        <fullName evidence="1">Uncharacterized protein</fullName>
    </submittedName>
</protein>
<dbReference type="AlphaFoldDB" id="A0A239DLC2"/>
<keyword evidence="2" id="KW-1185">Reference proteome</keyword>